<sequence length="36" mass="3824">MAPDEGIGWGRVKTKAAGCDVRIESGARLYEMSAPT</sequence>
<evidence type="ECO:0000313" key="1">
    <source>
        <dbReference type="EMBL" id="OMO64629.1"/>
    </source>
</evidence>
<name>A0A1R3H2R3_9ROSI</name>
<keyword evidence="2" id="KW-1185">Reference proteome</keyword>
<organism evidence="1 2">
    <name type="scientific">Corchorus olitorius</name>
    <dbReference type="NCBI Taxonomy" id="93759"/>
    <lineage>
        <taxon>Eukaryota</taxon>
        <taxon>Viridiplantae</taxon>
        <taxon>Streptophyta</taxon>
        <taxon>Embryophyta</taxon>
        <taxon>Tracheophyta</taxon>
        <taxon>Spermatophyta</taxon>
        <taxon>Magnoliopsida</taxon>
        <taxon>eudicotyledons</taxon>
        <taxon>Gunneridae</taxon>
        <taxon>Pentapetalae</taxon>
        <taxon>rosids</taxon>
        <taxon>malvids</taxon>
        <taxon>Malvales</taxon>
        <taxon>Malvaceae</taxon>
        <taxon>Grewioideae</taxon>
        <taxon>Apeibeae</taxon>
        <taxon>Corchorus</taxon>
    </lineage>
</organism>
<dbReference type="EMBL" id="AWUE01020899">
    <property type="protein sequence ID" value="OMO64629.1"/>
    <property type="molecule type" value="Genomic_DNA"/>
</dbReference>
<gene>
    <name evidence="1" type="ORF">COLO4_31979</name>
</gene>
<accession>A0A1R3H2R3</accession>
<proteinExistence type="predicted"/>
<dbReference type="Proteomes" id="UP000187203">
    <property type="component" value="Unassembled WGS sequence"/>
</dbReference>
<protein>
    <submittedName>
        <fullName evidence="1">Uncharacterized protein</fullName>
    </submittedName>
</protein>
<evidence type="ECO:0000313" key="2">
    <source>
        <dbReference type="Proteomes" id="UP000187203"/>
    </source>
</evidence>
<reference evidence="2" key="1">
    <citation type="submission" date="2013-09" db="EMBL/GenBank/DDBJ databases">
        <title>Corchorus olitorius genome sequencing.</title>
        <authorList>
            <person name="Alam M."/>
            <person name="Haque M.S."/>
            <person name="Islam M.S."/>
            <person name="Emdad E.M."/>
            <person name="Islam M.M."/>
            <person name="Ahmed B."/>
            <person name="Halim A."/>
            <person name="Hossen Q.M.M."/>
            <person name="Hossain M.Z."/>
            <person name="Ahmed R."/>
            <person name="Khan M.M."/>
            <person name="Islam R."/>
            <person name="Rashid M.M."/>
            <person name="Khan S.A."/>
            <person name="Rahman M.S."/>
            <person name="Alam M."/>
            <person name="Yahiya A.S."/>
            <person name="Khan M.S."/>
            <person name="Azam M.S."/>
            <person name="Haque T."/>
            <person name="Lashkar M.Z.H."/>
            <person name="Akhand A.I."/>
            <person name="Morshed G."/>
            <person name="Roy S."/>
            <person name="Uddin K.S."/>
            <person name="Rabeya T."/>
            <person name="Hossain A.S."/>
            <person name="Chowdhury A."/>
            <person name="Snigdha A.R."/>
            <person name="Mortoza M.S."/>
            <person name="Matin S.A."/>
            <person name="Hoque S.M.E."/>
            <person name="Islam M.K."/>
            <person name="Roy D.K."/>
            <person name="Haider R."/>
            <person name="Moosa M.M."/>
            <person name="Elias S.M."/>
            <person name="Hasan A.M."/>
            <person name="Jahan S."/>
            <person name="Shafiuddin M."/>
            <person name="Mahmood N."/>
            <person name="Shommy N.S."/>
        </authorList>
    </citation>
    <scope>NUCLEOTIDE SEQUENCE [LARGE SCALE GENOMIC DNA]</scope>
    <source>
        <strain evidence="2">cv. O-4</strain>
    </source>
</reference>
<comment type="caution">
    <text evidence="1">The sequence shown here is derived from an EMBL/GenBank/DDBJ whole genome shotgun (WGS) entry which is preliminary data.</text>
</comment>
<dbReference type="AlphaFoldDB" id="A0A1R3H2R3"/>